<accession>A0A3D8J864</accession>
<keyword evidence="9" id="KW-0732">Signal</keyword>
<keyword evidence="11" id="KW-1185">Reference proteome</keyword>
<keyword evidence="6" id="KW-0472">Membrane</keyword>
<dbReference type="GO" id="GO:0015288">
    <property type="term" value="F:porin activity"/>
    <property type="evidence" value="ECO:0007669"/>
    <property type="project" value="TreeGrafter"/>
</dbReference>
<keyword evidence="4" id="KW-1134">Transmembrane beta strand</keyword>
<feature type="chain" id="PRO_5017734074" description="TolC family protein" evidence="9">
    <location>
        <begin position="24"/>
        <end position="444"/>
    </location>
</feature>
<evidence type="ECO:0008006" key="12">
    <source>
        <dbReference type="Google" id="ProtNLM"/>
    </source>
</evidence>
<comment type="subcellular location">
    <subcellularLocation>
        <location evidence="1">Cell outer membrane</location>
    </subcellularLocation>
</comment>
<evidence type="ECO:0000256" key="6">
    <source>
        <dbReference type="ARBA" id="ARBA00023136"/>
    </source>
</evidence>
<evidence type="ECO:0000313" key="10">
    <source>
        <dbReference type="EMBL" id="RDU73618.1"/>
    </source>
</evidence>
<dbReference type="SUPFAM" id="SSF56954">
    <property type="entry name" value="Outer membrane efflux proteins (OEP)"/>
    <property type="match status" value="1"/>
</dbReference>
<dbReference type="OrthoDB" id="5337872at2"/>
<dbReference type="Pfam" id="PF02321">
    <property type="entry name" value="OEP"/>
    <property type="match status" value="1"/>
</dbReference>
<evidence type="ECO:0000256" key="3">
    <source>
        <dbReference type="ARBA" id="ARBA00022448"/>
    </source>
</evidence>
<evidence type="ECO:0000256" key="5">
    <source>
        <dbReference type="ARBA" id="ARBA00022692"/>
    </source>
</evidence>
<dbReference type="GO" id="GO:1990281">
    <property type="term" value="C:efflux pump complex"/>
    <property type="evidence" value="ECO:0007669"/>
    <property type="project" value="TreeGrafter"/>
</dbReference>
<dbReference type="PANTHER" id="PTHR30026:SF20">
    <property type="entry name" value="OUTER MEMBRANE PROTEIN TOLC"/>
    <property type="match status" value="1"/>
</dbReference>
<dbReference type="GO" id="GO:0009279">
    <property type="term" value="C:cell outer membrane"/>
    <property type="evidence" value="ECO:0007669"/>
    <property type="project" value="UniProtKB-SubCell"/>
</dbReference>
<feature type="signal peptide" evidence="9">
    <location>
        <begin position="1"/>
        <end position="23"/>
    </location>
</feature>
<feature type="coiled-coil region" evidence="8">
    <location>
        <begin position="356"/>
        <end position="383"/>
    </location>
</feature>
<name>A0A3D8J864_9HELI</name>
<evidence type="ECO:0000256" key="9">
    <source>
        <dbReference type="SAM" id="SignalP"/>
    </source>
</evidence>
<keyword evidence="5" id="KW-0812">Transmembrane</keyword>
<organism evidence="10 11">
    <name type="scientific">Helicobacter anseris</name>
    <dbReference type="NCBI Taxonomy" id="375926"/>
    <lineage>
        <taxon>Bacteria</taxon>
        <taxon>Pseudomonadati</taxon>
        <taxon>Campylobacterota</taxon>
        <taxon>Epsilonproteobacteria</taxon>
        <taxon>Campylobacterales</taxon>
        <taxon>Helicobacteraceae</taxon>
        <taxon>Helicobacter</taxon>
    </lineage>
</organism>
<dbReference type="EMBL" id="NXLX01000009">
    <property type="protein sequence ID" value="RDU73618.1"/>
    <property type="molecule type" value="Genomic_DNA"/>
</dbReference>
<dbReference type="PANTHER" id="PTHR30026">
    <property type="entry name" value="OUTER MEMBRANE PROTEIN TOLC"/>
    <property type="match status" value="1"/>
</dbReference>
<keyword evidence="8" id="KW-0175">Coiled coil</keyword>
<evidence type="ECO:0000256" key="1">
    <source>
        <dbReference type="ARBA" id="ARBA00004442"/>
    </source>
</evidence>
<comment type="caution">
    <text evidence="10">The sequence shown here is derived from an EMBL/GenBank/DDBJ whole genome shotgun (WGS) entry which is preliminary data.</text>
</comment>
<protein>
    <recommendedName>
        <fullName evidence="12">TolC family protein</fullName>
    </recommendedName>
</protein>
<dbReference type="Proteomes" id="UP000256695">
    <property type="component" value="Unassembled WGS sequence"/>
</dbReference>
<dbReference type="Gene3D" id="1.20.1600.10">
    <property type="entry name" value="Outer membrane efflux proteins (OEP)"/>
    <property type="match status" value="1"/>
</dbReference>
<comment type="similarity">
    <text evidence="2">Belongs to the outer membrane factor (OMF) (TC 1.B.17) family.</text>
</comment>
<keyword evidence="7" id="KW-0998">Cell outer membrane</keyword>
<evidence type="ECO:0000256" key="2">
    <source>
        <dbReference type="ARBA" id="ARBA00007613"/>
    </source>
</evidence>
<gene>
    <name evidence="10" type="ORF">CQA57_04665</name>
</gene>
<dbReference type="InterPro" id="IPR051906">
    <property type="entry name" value="TolC-like"/>
</dbReference>
<keyword evidence="3" id="KW-0813">Transport</keyword>
<evidence type="ECO:0000256" key="8">
    <source>
        <dbReference type="SAM" id="Coils"/>
    </source>
</evidence>
<evidence type="ECO:0000313" key="11">
    <source>
        <dbReference type="Proteomes" id="UP000256695"/>
    </source>
</evidence>
<dbReference type="GO" id="GO:0015562">
    <property type="term" value="F:efflux transmembrane transporter activity"/>
    <property type="evidence" value="ECO:0007669"/>
    <property type="project" value="InterPro"/>
</dbReference>
<evidence type="ECO:0000256" key="7">
    <source>
        <dbReference type="ARBA" id="ARBA00023237"/>
    </source>
</evidence>
<proteinExistence type="inferred from homology"/>
<evidence type="ECO:0000256" key="4">
    <source>
        <dbReference type="ARBA" id="ARBA00022452"/>
    </source>
</evidence>
<reference evidence="10 11" key="1">
    <citation type="submission" date="2018-04" db="EMBL/GenBank/DDBJ databases">
        <title>Novel Campyloabacter and Helicobacter Species and Strains.</title>
        <authorList>
            <person name="Mannion A.J."/>
            <person name="Shen Z."/>
            <person name="Fox J.G."/>
        </authorList>
    </citation>
    <scope>NUCLEOTIDE SEQUENCE [LARGE SCALE GENOMIC DNA]</scope>
    <source>
        <strain evidence="10 11">MIT 04-9362</strain>
    </source>
</reference>
<dbReference type="AlphaFoldDB" id="A0A3D8J864"/>
<dbReference type="InterPro" id="IPR003423">
    <property type="entry name" value="OMP_efflux"/>
</dbReference>
<sequence length="444" mass="51162">MQFFKDKFKAFICVVCIATFCCAQEVSTENLSIMADIQAMQKNAQNKYRLKDLLKAADLNYSIQAKALSALQAKKGVLVAKGAFLPSLDLSYSFQNNYRDTQSNSQYNTQAANAKFALNLFNGFSNLNTVREKNATYLSNLSDEEYTRQSIYLQVLQQYYGYFDNISKLISLQKKLEQIKSDVIRVEKLYKQGLTPIDNLESLKAQASLSEYQIADAQMSVEQNKLMLEYLTNLKVDALEYEKVSFPEFKLQDREDLIALRQQINAQIFQNKQLHYFPTVDLNNTFTYNIQKPAFATSNPAFSALYPDMQNVISVTVTLKLIDDVGISFQKQYLKAGQLANEKLLTYKKMEQKKDEELYRKTLEIAKKKMQSARDNLKSANIAYLNIKKKYDANLINFTDYLQALSTKFDAESTFNQSLNNYELQKANYIFYSGQKIKDFIKEQ</sequence>